<name>A0A0L0D7U8_THETB</name>
<dbReference type="Proteomes" id="UP000054408">
    <property type="component" value="Unassembled WGS sequence"/>
</dbReference>
<dbReference type="EMBL" id="GL349450">
    <property type="protein sequence ID" value="KNC48280.1"/>
    <property type="molecule type" value="Genomic_DNA"/>
</dbReference>
<protein>
    <recommendedName>
        <fullName evidence="2">Cyclic nucleotide-binding domain-containing protein</fullName>
    </recommendedName>
</protein>
<dbReference type="AlphaFoldDB" id="A0A0L0D7U8"/>
<feature type="compositionally biased region" description="Low complexity" evidence="1">
    <location>
        <begin position="419"/>
        <end position="430"/>
    </location>
</feature>
<dbReference type="PANTHER" id="PTHR23011">
    <property type="entry name" value="CYCLIC NUCLEOTIDE-BINDING DOMAIN CONTAINING PROTEIN"/>
    <property type="match status" value="1"/>
</dbReference>
<dbReference type="OMA" id="YSRYESC"/>
<dbReference type="STRING" id="461836.A0A0L0D7U8"/>
<dbReference type="Pfam" id="PF00027">
    <property type="entry name" value="cNMP_binding"/>
    <property type="match status" value="1"/>
</dbReference>
<proteinExistence type="predicted"/>
<feature type="region of interest" description="Disordered" evidence="1">
    <location>
        <begin position="122"/>
        <end position="143"/>
    </location>
</feature>
<dbReference type="CDD" id="cd00038">
    <property type="entry name" value="CAP_ED"/>
    <property type="match status" value="2"/>
</dbReference>
<sequence>MAMSDDADDGEAHLPAPALQALEKTAVERSVDDIAAILAICESLPAVSKYPRHTRRELARRMVLVRYAAGEVVFYEGDEPDGYRIILAGSVYGMKQSADAAAAAAAAGVVALADGPVEGISIEPSAPSAADPPADKGGVPAPRLKRGRAMETFSQIIFTLRAGDGFGEGAMQKVSSWDDDSLPGTSGVEEHKRKFGVRGATIKCAEPTDILLVSLNDYVQILELAMQRDLEERVEFLSQRPLFYGWSSSRMNQLAKCMTIEKFLPNKPIILQGSEGKFLWMIRAGSVKIVRELKVGISRKTSEPVRKFLHIATLGVGEFFGELAIIHNAPHSASVLAASKCVVYKLPKPEFTKFIVDKALEIVQLTSANYPSDAELLAAYREQLTWERYKSRVVERVLSRKRTRRELQSYSNPTLRGFRSPPSLPSRGSPTRPPSQLHNATLR</sequence>
<dbReference type="InterPro" id="IPR018490">
    <property type="entry name" value="cNMP-bd_dom_sf"/>
</dbReference>
<dbReference type="SMART" id="SM00100">
    <property type="entry name" value="cNMP"/>
    <property type="match status" value="2"/>
</dbReference>
<evidence type="ECO:0000313" key="3">
    <source>
        <dbReference type="EMBL" id="KNC48280.1"/>
    </source>
</evidence>
<gene>
    <name evidence="3" type="ORF">AMSG_04510</name>
</gene>
<evidence type="ECO:0000259" key="2">
    <source>
        <dbReference type="PROSITE" id="PS50042"/>
    </source>
</evidence>
<dbReference type="Gene3D" id="2.60.120.10">
    <property type="entry name" value="Jelly Rolls"/>
    <property type="match status" value="2"/>
</dbReference>
<organism evidence="3 4">
    <name type="scientific">Thecamonas trahens ATCC 50062</name>
    <dbReference type="NCBI Taxonomy" id="461836"/>
    <lineage>
        <taxon>Eukaryota</taxon>
        <taxon>Apusozoa</taxon>
        <taxon>Apusomonadida</taxon>
        <taxon>Apusomonadidae</taxon>
        <taxon>Thecamonas</taxon>
    </lineage>
</organism>
<feature type="domain" description="Cyclic nucleotide-binding" evidence="2">
    <location>
        <begin position="242"/>
        <end position="355"/>
    </location>
</feature>
<dbReference type="OrthoDB" id="2152421at2759"/>
<dbReference type="PROSITE" id="PS50042">
    <property type="entry name" value="CNMP_BINDING_3"/>
    <property type="match status" value="2"/>
</dbReference>
<feature type="domain" description="Cyclic nucleotide-binding" evidence="2">
    <location>
        <begin position="46"/>
        <end position="91"/>
    </location>
</feature>
<evidence type="ECO:0000256" key="1">
    <source>
        <dbReference type="SAM" id="MobiDB-lite"/>
    </source>
</evidence>
<dbReference type="eggNOG" id="KOG1113">
    <property type="taxonomic scope" value="Eukaryota"/>
</dbReference>
<keyword evidence="4" id="KW-1185">Reference proteome</keyword>
<dbReference type="InterPro" id="IPR000595">
    <property type="entry name" value="cNMP-bd_dom"/>
</dbReference>
<evidence type="ECO:0000313" key="4">
    <source>
        <dbReference type="Proteomes" id="UP000054408"/>
    </source>
</evidence>
<feature type="region of interest" description="Disordered" evidence="1">
    <location>
        <begin position="409"/>
        <end position="443"/>
    </location>
</feature>
<dbReference type="SUPFAM" id="SSF51206">
    <property type="entry name" value="cAMP-binding domain-like"/>
    <property type="match status" value="2"/>
</dbReference>
<reference evidence="3 4" key="1">
    <citation type="submission" date="2010-05" db="EMBL/GenBank/DDBJ databases">
        <title>The Genome Sequence of Thecamonas trahens ATCC 50062.</title>
        <authorList>
            <consortium name="The Broad Institute Genome Sequencing Platform"/>
            <person name="Russ C."/>
            <person name="Cuomo C."/>
            <person name="Shea T."/>
            <person name="Young S.K."/>
            <person name="Zeng Q."/>
            <person name="Koehrsen M."/>
            <person name="Haas B."/>
            <person name="Borodovsky M."/>
            <person name="Guigo R."/>
            <person name="Alvarado L."/>
            <person name="Berlin A."/>
            <person name="Bochicchio J."/>
            <person name="Borenstein D."/>
            <person name="Chapman S."/>
            <person name="Chen Z."/>
            <person name="Freedman E."/>
            <person name="Gellesch M."/>
            <person name="Goldberg J."/>
            <person name="Griggs A."/>
            <person name="Gujja S."/>
            <person name="Heilman E."/>
            <person name="Heiman D."/>
            <person name="Hepburn T."/>
            <person name="Howarth C."/>
            <person name="Jen D."/>
            <person name="Larson L."/>
            <person name="Mehta T."/>
            <person name="Park D."/>
            <person name="Pearson M."/>
            <person name="Roberts A."/>
            <person name="Saif S."/>
            <person name="Shenoy N."/>
            <person name="Sisk P."/>
            <person name="Stolte C."/>
            <person name="Sykes S."/>
            <person name="Thomson T."/>
            <person name="Walk T."/>
            <person name="White J."/>
            <person name="Yandava C."/>
            <person name="Burger G."/>
            <person name="Gray M.W."/>
            <person name="Holland P.W.H."/>
            <person name="King N."/>
            <person name="Lang F.B.F."/>
            <person name="Roger A.J."/>
            <person name="Ruiz-Trillo I."/>
            <person name="Lander E."/>
            <person name="Nusbaum C."/>
        </authorList>
    </citation>
    <scope>NUCLEOTIDE SEQUENCE [LARGE SCALE GENOMIC DNA]</scope>
    <source>
        <strain evidence="3 4">ATCC 50062</strain>
    </source>
</reference>
<dbReference type="InterPro" id="IPR014710">
    <property type="entry name" value="RmlC-like_jellyroll"/>
</dbReference>
<dbReference type="RefSeq" id="XP_013758847.1">
    <property type="nucleotide sequence ID" value="XM_013903393.1"/>
</dbReference>
<dbReference type="PANTHER" id="PTHR23011:SF28">
    <property type="entry name" value="CYCLIC NUCLEOTIDE-BINDING DOMAIN CONTAINING PROTEIN"/>
    <property type="match status" value="1"/>
</dbReference>
<accession>A0A0L0D7U8</accession>
<dbReference type="GeneID" id="25564049"/>